<dbReference type="AlphaFoldDB" id="A0A2T2WL41"/>
<evidence type="ECO:0000259" key="6">
    <source>
        <dbReference type="PROSITE" id="PS50977"/>
    </source>
</evidence>
<keyword evidence="2" id="KW-0805">Transcription regulation</keyword>
<gene>
    <name evidence="7" type="ORF">C7B45_04715</name>
</gene>
<evidence type="ECO:0000313" key="8">
    <source>
        <dbReference type="Proteomes" id="UP000241848"/>
    </source>
</evidence>
<dbReference type="Proteomes" id="UP000241848">
    <property type="component" value="Unassembled WGS sequence"/>
</dbReference>
<dbReference type="InterPro" id="IPR009057">
    <property type="entry name" value="Homeodomain-like_sf"/>
</dbReference>
<reference evidence="7 8" key="1">
    <citation type="journal article" date="2014" name="BMC Genomics">
        <title>Comparison of environmental and isolate Sulfobacillus genomes reveals diverse carbon, sulfur, nitrogen, and hydrogen metabolisms.</title>
        <authorList>
            <person name="Justice N.B."/>
            <person name="Norman A."/>
            <person name="Brown C.T."/>
            <person name="Singh A."/>
            <person name="Thomas B.C."/>
            <person name="Banfield J.F."/>
        </authorList>
    </citation>
    <scope>NUCLEOTIDE SEQUENCE [LARGE SCALE GENOMIC DNA]</scope>
    <source>
        <strain evidence="7">AMDSBA3</strain>
    </source>
</reference>
<dbReference type="Gene3D" id="1.10.357.10">
    <property type="entry name" value="Tetracycline Repressor, domain 2"/>
    <property type="match status" value="1"/>
</dbReference>
<evidence type="ECO:0000256" key="3">
    <source>
        <dbReference type="ARBA" id="ARBA00023125"/>
    </source>
</evidence>
<accession>A0A2T2WL41</accession>
<dbReference type="PROSITE" id="PS01081">
    <property type="entry name" value="HTH_TETR_1"/>
    <property type="match status" value="1"/>
</dbReference>
<evidence type="ECO:0000256" key="1">
    <source>
        <dbReference type="ARBA" id="ARBA00022491"/>
    </source>
</evidence>
<evidence type="ECO:0000313" key="7">
    <source>
        <dbReference type="EMBL" id="PSR22926.1"/>
    </source>
</evidence>
<comment type="caution">
    <text evidence="7">The sequence shown here is derived from an EMBL/GenBank/DDBJ whole genome shotgun (WGS) entry which is preliminary data.</text>
</comment>
<dbReference type="PRINTS" id="PR00455">
    <property type="entry name" value="HTHTETR"/>
</dbReference>
<keyword evidence="1" id="KW-0678">Repressor</keyword>
<dbReference type="Pfam" id="PF17932">
    <property type="entry name" value="TetR_C_24"/>
    <property type="match status" value="1"/>
</dbReference>
<protein>
    <recommendedName>
        <fullName evidence="6">HTH tetR-type domain-containing protein</fullName>
    </recommendedName>
</protein>
<feature type="domain" description="HTH tetR-type" evidence="6">
    <location>
        <begin position="15"/>
        <end position="75"/>
    </location>
</feature>
<evidence type="ECO:0000256" key="5">
    <source>
        <dbReference type="PROSITE-ProRule" id="PRU00335"/>
    </source>
</evidence>
<keyword evidence="3 5" id="KW-0238">DNA-binding</keyword>
<dbReference type="SUPFAM" id="SSF48498">
    <property type="entry name" value="Tetracyclin repressor-like, C-terminal domain"/>
    <property type="match status" value="1"/>
</dbReference>
<dbReference type="Pfam" id="PF00440">
    <property type="entry name" value="TetR_N"/>
    <property type="match status" value="1"/>
</dbReference>
<dbReference type="PROSITE" id="PS50977">
    <property type="entry name" value="HTH_TETR_2"/>
    <property type="match status" value="1"/>
</dbReference>
<feature type="DNA-binding region" description="H-T-H motif" evidence="5">
    <location>
        <begin position="38"/>
        <end position="57"/>
    </location>
</feature>
<organism evidence="7 8">
    <name type="scientific">Sulfobacillus acidophilus</name>
    <dbReference type="NCBI Taxonomy" id="53633"/>
    <lineage>
        <taxon>Bacteria</taxon>
        <taxon>Bacillati</taxon>
        <taxon>Bacillota</taxon>
        <taxon>Clostridia</taxon>
        <taxon>Eubacteriales</taxon>
        <taxon>Clostridiales Family XVII. Incertae Sedis</taxon>
        <taxon>Sulfobacillus</taxon>
    </lineage>
</organism>
<name>A0A2T2WL41_9FIRM</name>
<keyword evidence="4" id="KW-0804">Transcription</keyword>
<dbReference type="GO" id="GO:0003700">
    <property type="term" value="F:DNA-binding transcription factor activity"/>
    <property type="evidence" value="ECO:0007669"/>
    <property type="project" value="TreeGrafter"/>
</dbReference>
<dbReference type="InterPro" id="IPR001647">
    <property type="entry name" value="HTH_TetR"/>
</dbReference>
<dbReference type="EMBL" id="PXYV01000010">
    <property type="protein sequence ID" value="PSR22926.1"/>
    <property type="molecule type" value="Genomic_DNA"/>
</dbReference>
<dbReference type="SUPFAM" id="SSF46689">
    <property type="entry name" value="Homeodomain-like"/>
    <property type="match status" value="1"/>
</dbReference>
<dbReference type="GO" id="GO:0000976">
    <property type="term" value="F:transcription cis-regulatory region binding"/>
    <property type="evidence" value="ECO:0007669"/>
    <property type="project" value="TreeGrafter"/>
</dbReference>
<dbReference type="PANTHER" id="PTHR30055:SF175">
    <property type="entry name" value="HTH-TYPE TRANSCRIPTIONAL REPRESSOR KSTR2"/>
    <property type="match status" value="1"/>
</dbReference>
<dbReference type="PANTHER" id="PTHR30055">
    <property type="entry name" value="HTH-TYPE TRANSCRIPTIONAL REGULATOR RUTR"/>
    <property type="match status" value="1"/>
</dbReference>
<dbReference type="InterPro" id="IPR041490">
    <property type="entry name" value="KstR2_TetR_C"/>
</dbReference>
<dbReference type="InterPro" id="IPR050109">
    <property type="entry name" value="HTH-type_TetR-like_transc_reg"/>
</dbReference>
<evidence type="ECO:0000256" key="4">
    <source>
        <dbReference type="ARBA" id="ARBA00023163"/>
    </source>
</evidence>
<proteinExistence type="predicted"/>
<evidence type="ECO:0000256" key="2">
    <source>
        <dbReference type="ARBA" id="ARBA00023015"/>
    </source>
</evidence>
<dbReference type="InterPro" id="IPR036271">
    <property type="entry name" value="Tet_transcr_reg_TetR-rel_C_sf"/>
</dbReference>
<sequence>MGSDSLPNFREERAKARLDDILKAAAELFVERGYDRTTIDDVAARIKLTKGAVYYYVHSKGELLYLCHHEMVVRSIKAIRVIEQMDSSPCDKLYMAIYQFVMSATENRAIYTVIERPDVLPAKLRRKVIGERDRYEAELQRLIDDGVQSGDFHEVDPVLTRLLILGSVNSVARWFREGEQYRGTDIAHYYAQQFLRMLLHPTAVAPPPSLLDFSSAPGET</sequence>
<dbReference type="InterPro" id="IPR023772">
    <property type="entry name" value="DNA-bd_HTH_TetR-type_CS"/>
</dbReference>